<evidence type="ECO:0000313" key="5">
    <source>
        <dbReference type="Proteomes" id="UP001558613"/>
    </source>
</evidence>
<organism evidence="4 5">
    <name type="scientific">Cirrhinus molitorella</name>
    <name type="common">mud carp</name>
    <dbReference type="NCBI Taxonomy" id="172907"/>
    <lineage>
        <taxon>Eukaryota</taxon>
        <taxon>Metazoa</taxon>
        <taxon>Chordata</taxon>
        <taxon>Craniata</taxon>
        <taxon>Vertebrata</taxon>
        <taxon>Euteleostomi</taxon>
        <taxon>Actinopterygii</taxon>
        <taxon>Neopterygii</taxon>
        <taxon>Teleostei</taxon>
        <taxon>Ostariophysi</taxon>
        <taxon>Cypriniformes</taxon>
        <taxon>Cyprinidae</taxon>
        <taxon>Labeoninae</taxon>
        <taxon>Labeonini</taxon>
        <taxon>Cirrhinus</taxon>
    </lineage>
</organism>
<proteinExistence type="predicted"/>
<accession>A0ABR3LUG6</accession>
<dbReference type="InterPro" id="IPR027806">
    <property type="entry name" value="HARBI1_dom"/>
</dbReference>
<dbReference type="EMBL" id="JAYMGO010000018">
    <property type="protein sequence ID" value="KAL1256553.1"/>
    <property type="molecule type" value="Genomic_DNA"/>
</dbReference>
<reference evidence="4 5" key="1">
    <citation type="submission" date="2023-09" db="EMBL/GenBank/DDBJ databases">
        <authorList>
            <person name="Wang M."/>
        </authorList>
    </citation>
    <scope>NUCLEOTIDE SEQUENCE [LARGE SCALE GENOMIC DNA]</scope>
    <source>
        <strain evidence="4">GT-2023</strain>
        <tissue evidence="4">Liver</tissue>
    </source>
</reference>
<dbReference type="Proteomes" id="UP001558613">
    <property type="component" value="Unassembled WGS sequence"/>
</dbReference>
<name>A0ABR3LUG6_9TELE</name>
<sequence>MSTSRHHRTPGSDYFNYKSAHSIVLMATCDARYRFTIDVRGYERKSDGGIFKESRFGSMLLEHKLNLPPPANLLGNCVKILHVIADDATFSLHNNLMRSFSGLNLPMEKQLSSLQSQTVLHNFLAYTDEVSKPVSRYIPANFADSDTTGSPQLGE</sequence>
<evidence type="ECO:0000256" key="2">
    <source>
        <dbReference type="ARBA" id="ARBA00022723"/>
    </source>
</evidence>
<gene>
    <name evidence="4" type="ORF">QQF64_012098</name>
</gene>
<feature type="domain" description="DDE Tnp4" evidence="3">
    <location>
        <begin position="10"/>
        <end position="116"/>
    </location>
</feature>
<evidence type="ECO:0000256" key="1">
    <source>
        <dbReference type="ARBA" id="ARBA00001968"/>
    </source>
</evidence>
<keyword evidence="2" id="KW-0479">Metal-binding</keyword>
<evidence type="ECO:0000259" key="3">
    <source>
        <dbReference type="Pfam" id="PF13359"/>
    </source>
</evidence>
<protein>
    <recommendedName>
        <fullName evidence="3">DDE Tnp4 domain-containing protein</fullName>
    </recommendedName>
</protein>
<comment type="cofactor">
    <cofactor evidence="1">
        <name>a divalent metal cation</name>
        <dbReference type="ChEBI" id="CHEBI:60240"/>
    </cofactor>
</comment>
<comment type="caution">
    <text evidence="4">The sequence shown here is derived from an EMBL/GenBank/DDBJ whole genome shotgun (WGS) entry which is preliminary data.</text>
</comment>
<keyword evidence="5" id="KW-1185">Reference proteome</keyword>
<dbReference type="Pfam" id="PF13359">
    <property type="entry name" value="DDE_Tnp_4"/>
    <property type="match status" value="1"/>
</dbReference>
<evidence type="ECO:0000313" key="4">
    <source>
        <dbReference type="EMBL" id="KAL1256553.1"/>
    </source>
</evidence>